<gene>
    <name evidence="1" type="ORF">RM780_24320</name>
</gene>
<dbReference type="SUPFAM" id="SSF55469">
    <property type="entry name" value="FMN-dependent nitroreductase-like"/>
    <property type="match status" value="2"/>
</dbReference>
<organism evidence="1 2">
    <name type="scientific">Streptomyces boetiae</name>
    <dbReference type="NCBI Taxonomy" id="3075541"/>
    <lineage>
        <taxon>Bacteria</taxon>
        <taxon>Bacillati</taxon>
        <taxon>Actinomycetota</taxon>
        <taxon>Actinomycetes</taxon>
        <taxon>Kitasatosporales</taxon>
        <taxon>Streptomycetaceae</taxon>
        <taxon>Streptomyces</taxon>
    </lineage>
</organism>
<dbReference type="RefSeq" id="WP_311633029.1">
    <property type="nucleotide sequence ID" value="NZ_JAVREN010000054.1"/>
</dbReference>
<name>A0ABU2LEQ3_9ACTN</name>
<dbReference type="Gene3D" id="3.40.109.10">
    <property type="entry name" value="NADH Oxidase"/>
    <property type="match status" value="1"/>
</dbReference>
<accession>A0ABU2LEQ3</accession>
<dbReference type="Proteomes" id="UP001183388">
    <property type="component" value="Unassembled WGS sequence"/>
</dbReference>
<evidence type="ECO:0000313" key="1">
    <source>
        <dbReference type="EMBL" id="MDT0310055.1"/>
    </source>
</evidence>
<evidence type="ECO:0000313" key="2">
    <source>
        <dbReference type="Proteomes" id="UP001183388"/>
    </source>
</evidence>
<sequence length="325" mass="33964">MGDPARREAAYALVAAAVRAPSSHNTQPWAFRRGAGALLLYADRSRGLPANDPLGRELHISCGAALLNLRLAAAHHELTADVETLPDPADPGLLARVTLTPGAGPPPAEEERLHAEIGRRRTVRSRFAARPVAAPALDRAARAAGREGARLFLLPPGPARRSAAAAVREGARRQFGDRAWRRELASWIQPPSAGEGLTVPARAAPAARALIRAANLGRAAGRHDARLLLAAPAAAVLATEEDGRAAWLAAGQALQRALLSLAADGLAAGFVNQPCQVGPPLRGRIRDAARGGAEGAHPQLLFRVGHPAARPADSPRRLVADVLLP</sequence>
<dbReference type="NCBIfam" id="NF047509">
    <property type="entry name" value="Rv3131_FMN_oxido"/>
    <property type="match status" value="1"/>
</dbReference>
<protein>
    <submittedName>
        <fullName evidence="1">Nitroreductase</fullName>
    </submittedName>
</protein>
<dbReference type="EMBL" id="JAVREN010000054">
    <property type="protein sequence ID" value="MDT0310055.1"/>
    <property type="molecule type" value="Genomic_DNA"/>
</dbReference>
<proteinExistence type="predicted"/>
<comment type="caution">
    <text evidence="1">The sequence shown here is derived from an EMBL/GenBank/DDBJ whole genome shotgun (WGS) entry which is preliminary data.</text>
</comment>
<dbReference type="InterPro" id="IPR000415">
    <property type="entry name" value="Nitroreductase-like"/>
</dbReference>
<keyword evidence="2" id="KW-1185">Reference proteome</keyword>
<reference evidence="2" key="1">
    <citation type="submission" date="2023-07" db="EMBL/GenBank/DDBJ databases">
        <title>30 novel species of actinomycetes from the DSMZ collection.</title>
        <authorList>
            <person name="Nouioui I."/>
        </authorList>
    </citation>
    <scope>NUCLEOTIDE SEQUENCE [LARGE SCALE GENOMIC DNA]</scope>
    <source>
        <strain evidence="2">DSM 44917</strain>
    </source>
</reference>